<comment type="similarity">
    <text evidence="1">Belongs to the SufE family.</text>
</comment>
<dbReference type="AlphaFoldDB" id="A0A7J0EPG1"/>
<proteinExistence type="inferred from homology"/>
<organism evidence="3 4">
    <name type="scientific">Actinidia rufa</name>
    <dbReference type="NCBI Taxonomy" id="165716"/>
    <lineage>
        <taxon>Eukaryota</taxon>
        <taxon>Viridiplantae</taxon>
        <taxon>Streptophyta</taxon>
        <taxon>Embryophyta</taxon>
        <taxon>Tracheophyta</taxon>
        <taxon>Spermatophyta</taxon>
        <taxon>Magnoliopsida</taxon>
        <taxon>eudicotyledons</taxon>
        <taxon>Gunneridae</taxon>
        <taxon>Pentapetalae</taxon>
        <taxon>asterids</taxon>
        <taxon>Ericales</taxon>
        <taxon>Actinidiaceae</taxon>
        <taxon>Actinidia</taxon>
    </lineage>
</organism>
<reference evidence="3 4" key="1">
    <citation type="submission" date="2019-07" db="EMBL/GenBank/DDBJ databases">
        <title>De Novo Assembly of kiwifruit Actinidia rufa.</title>
        <authorList>
            <person name="Sugita-Konishi S."/>
            <person name="Sato K."/>
            <person name="Mori E."/>
            <person name="Abe Y."/>
            <person name="Kisaki G."/>
            <person name="Hamano K."/>
            <person name="Suezawa K."/>
            <person name="Otani M."/>
            <person name="Fukuda T."/>
            <person name="Manabe T."/>
            <person name="Gomi K."/>
            <person name="Tabuchi M."/>
            <person name="Akimitsu K."/>
            <person name="Kataoka I."/>
        </authorList>
    </citation>
    <scope>NUCLEOTIDE SEQUENCE [LARGE SCALE GENOMIC DNA]</scope>
    <source>
        <strain evidence="4">cv. Fuchu</strain>
    </source>
</reference>
<comment type="caution">
    <text evidence="3">The sequence shown here is derived from an EMBL/GenBank/DDBJ whole genome shotgun (WGS) entry which is preliminary data.</text>
</comment>
<sequence>MDSEGLMRFGAYSDSEITKGFCSCLIWVLDGASPEEVAAVAADDLVDLNVGISGRAHSRVNTWHNVLMVMQKKTRDLVEERERVPRSENFPAMVVAVDGKSANTTYAEAEEGLSIMDNDVRVSNLPGDWGHFRRLLDKESLSRNGYNKYSSIGKTLLSWIGSLTGIRCDLPS</sequence>
<evidence type="ECO:0000313" key="3">
    <source>
        <dbReference type="EMBL" id="GFY88212.1"/>
    </source>
</evidence>
<protein>
    <submittedName>
        <fullName evidence="3">Quinolinate synthase</fullName>
    </submittedName>
</protein>
<keyword evidence="4" id="KW-1185">Reference proteome</keyword>
<gene>
    <name evidence="3" type="ORF">Acr_06g0001520</name>
</gene>
<dbReference type="Proteomes" id="UP000585474">
    <property type="component" value="Unassembled WGS sequence"/>
</dbReference>
<dbReference type="SUPFAM" id="SSF82649">
    <property type="entry name" value="SufE/NifU"/>
    <property type="match status" value="1"/>
</dbReference>
<dbReference type="PANTHER" id="PTHR43597:SF5">
    <property type="entry name" value="SUFE-LIKE PROTEIN 2, CHLOROPLASTIC"/>
    <property type="match status" value="1"/>
</dbReference>
<dbReference type="OrthoDB" id="411584at2759"/>
<evidence type="ECO:0000256" key="1">
    <source>
        <dbReference type="ARBA" id="ARBA00010282"/>
    </source>
</evidence>
<evidence type="ECO:0000259" key="2">
    <source>
        <dbReference type="Pfam" id="PF02657"/>
    </source>
</evidence>
<dbReference type="PANTHER" id="PTHR43597">
    <property type="entry name" value="SULFUR ACCEPTOR PROTEIN CSDE"/>
    <property type="match status" value="1"/>
</dbReference>
<evidence type="ECO:0000313" key="4">
    <source>
        <dbReference type="Proteomes" id="UP000585474"/>
    </source>
</evidence>
<feature type="domain" description="Fe-S metabolism associated" evidence="2">
    <location>
        <begin position="5"/>
        <end position="72"/>
    </location>
</feature>
<dbReference type="Pfam" id="PF02657">
    <property type="entry name" value="SufE"/>
    <property type="match status" value="1"/>
</dbReference>
<dbReference type="Gene3D" id="3.90.1010.10">
    <property type="match status" value="1"/>
</dbReference>
<dbReference type="InterPro" id="IPR003808">
    <property type="entry name" value="Fe-S_metab-assoc_dom"/>
</dbReference>
<accession>A0A7J0EPG1</accession>
<dbReference type="EMBL" id="BJWL01000006">
    <property type="protein sequence ID" value="GFY88212.1"/>
    <property type="molecule type" value="Genomic_DNA"/>
</dbReference>
<name>A0A7J0EPG1_9ERIC</name>